<dbReference type="PANTHER" id="PTHR16305">
    <property type="entry name" value="TESTICULAR SOLUBLE ADENYLYL CYCLASE"/>
    <property type="match status" value="1"/>
</dbReference>
<dbReference type="Proteomes" id="UP001596112">
    <property type="component" value="Unassembled WGS sequence"/>
</dbReference>
<comment type="caution">
    <text evidence="5">The sequence shown here is derived from an EMBL/GenBank/DDBJ whole genome shotgun (WGS) entry which is preliminary data.</text>
</comment>
<sequence length="872" mass="93536">MTRDHWHLSAESQRSAYLATALGALAATARSGQAECALVRGGAGSGRSTVLSAIHESALAVGSTVVRAPERSTPSPSPYSALRGLLTPLGVSLPRPAEHSRHHMSDLAYQSLAERAGSRSMAVLVDDAHLCDEESLRSIEYVLRRGAGLRLLVVLTYHQSEPGPGRRVVRDLAVRRPQNVIVLPPLSTAEIAECVGHLLGEAPDSGFVVRCAELTGGNPRLLREVLRVVRDRGIRPRADEVRHLGPITRDVRSALDVERLARHGAKVFRTARAVALLESVDARDGGHATKSELVSVLARIPRTATEDALRTLRRELRSENGGDLIPPALRSRLLAGLSPVELRELRDRTARLLNEAGHRAEGIAQLLPRGANESWMCDILREAATTAVRQNAPTAMRLLDRLISSATPPPDSDAGLRDRMELAGVLEREDPAAALRQLRWPLRHATDLQLRALTAIRFCALAAGTPHLGEAAAHLDDVLRVLSSLPRQPCGSPRRTVHTQVLCARLAAAFLEPGNHAEPWRAVPPELPAAVAFHLADRPEEARSLLWDAGRRAASSGNPSAEILALSVQSLISHVVGDVAAASWAAHSALAVMARTPQTAGLLLPYIAYVQTLSALSHARSARNTVEDTAVPPGSDDIRRTRKSLYDQYFAGAVHAFLDGPLHLRAGPRRLPEESEAVPRADLGNPVFTRWRLSVDQALVPLDVPGHTGVPHAHGQWSAARAIGFGLLAGSFGVTMDGRRPLAELRAVAQSHGNSADRRLEEAWAVYRLGSALLRHGHTGAAGEQLVRASVLADGCDAQVLGVMARTELAAVEGQERSRTRAPSQDEDGGTRPASRGGTGRHGDDAPLDAVLTVGDHAHPGRHVCPPEKEHL</sequence>
<dbReference type="PANTHER" id="PTHR16305:SF35">
    <property type="entry name" value="TRANSCRIPTIONAL ACTIVATOR DOMAIN"/>
    <property type="match status" value="1"/>
</dbReference>
<name>A0ABW1BER7_9ACTN</name>
<dbReference type="EMBL" id="JBHSNZ010000026">
    <property type="protein sequence ID" value="MFC5811670.1"/>
    <property type="molecule type" value="Genomic_DNA"/>
</dbReference>
<dbReference type="InterPro" id="IPR027417">
    <property type="entry name" value="P-loop_NTPase"/>
</dbReference>
<proteinExistence type="predicted"/>
<dbReference type="RefSeq" id="WP_272171492.1">
    <property type="nucleotide sequence ID" value="NZ_JAQOSL010000031.1"/>
</dbReference>
<protein>
    <submittedName>
        <fullName evidence="5">AAA family ATPase</fullName>
    </submittedName>
</protein>
<evidence type="ECO:0000313" key="5">
    <source>
        <dbReference type="EMBL" id="MFC5811670.1"/>
    </source>
</evidence>
<dbReference type="InterPro" id="IPR049945">
    <property type="entry name" value="AAA_22"/>
</dbReference>
<feature type="region of interest" description="Disordered" evidence="3">
    <location>
        <begin position="812"/>
        <end position="849"/>
    </location>
</feature>
<keyword evidence="2" id="KW-0067">ATP-binding</keyword>
<accession>A0ABW1BER7</accession>
<organism evidence="5 6">
    <name type="scientific">Streptomyces heilongjiangensis</name>
    <dbReference type="NCBI Taxonomy" id="945052"/>
    <lineage>
        <taxon>Bacteria</taxon>
        <taxon>Bacillati</taxon>
        <taxon>Actinomycetota</taxon>
        <taxon>Actinomycetes</taxon>
        <taxon>Kitasatosporales</taxon>
        <taxon>Streptomycetaceae</taxon>
        <taxon>Streptomyces</taxon>
    </lineage>
</organism>
<reference evidence="6" key="1">
    <citation type="journal article" date="2019" name="Int. J. Syst. Evol. Microbiol.">
        <title>The Global Catalogue of Microorganisms (GCM) 10K type strain sequencing project: providing services to taxonomists for standard genome sequencing and annotation.</title>
        <authorList>
            <consortium name="The Broad Institute Genomics Platform"/>
            <consortium name="The Broad Institute Genome Sequencing Center for Infectious Disease"/>
            <person name="Wu L."/>
            <person name="Ma J."/>
        </authorList>
    </citation>
    <scope>NUCLEOTIDE SEQUENCE [LARGE SCALE GENOMIC DNA]</scope>
    <source>
        <strain evidence="6">JCM 9918</strain>
    </source>
</reference>
<dbReference type="SUPFAM" id="SSF52540">
    <property type="entry name" value="P-loop containing nucleoside triphosphate hydrolases"/>
    <property type="match status" value="1"/>
</dbReference>
<evidence type="ECO:0000256" key="3">
    <source>
        <dbReference type="SAM" id="MobiDB-lite"/>
    </source>
</evidence>
<evidence type="ECO:0000259" key="4">
    <source>
        <dbReference type="Pfam" id="PF13401"/>
    </source>
</evidence>
<evidence type="ECO:0000313" key="6">
    <source>
        <dbReference type="Proteomes" id="UP001596112"/>
    </source>
</evidence>
<dbReference type="Pfam" id="PF13401">
    <property type="entry name" value="AAA_22"/>
    <property type="match status" value="1"/>
</dbReference>
<keyword evidence="6" id="KW-1185">Reference proteome</keyword>
<evidence type="ECO:0000256" key="2">
    <source>
        <dbReference type="ARBA" id="ARBA00022840"/>
    </source>
</evidence>
<gene>
    <name evidence="5" type="ORF">ACFQGO_29900</name>
</gene>
<evidence type="ECO:0000256" key="1">
    <source>
        <dbReference type="ARBA" id="ARBA00022741"/>
    </source>
</evidence>
<feature type="domain" description="ORC1/DEAH AAA+ ATPase" evidence="4">
    <location>
        <begin position="33"/>
        <end position="157"/>
    </location>
</feature>
<keyword evidence="1" id="KW-0547">Nucleotide-binding</keyword>